<dbReference type="Proteomes" id="UP000070700">
    <property type="component" value="Unassembled WGS sequence"/>
</dbReference>
<dbReference type="GO" id="GO:0016020">
    <property type="term" value="C:membrane"/>
    <property type="evidence" value="ECO:0007669"/>
    <property type="project" value="UniProtKB-SubCell"/>
</dbReference>
<keyword evidence="4 6" id="KW-0472">Membrane</keyword>
<feature type="transmembrane region" description="Helical" evidence="6">
    <location>
        <begin position="389"/>
        <end position="410"/>
    </location>
</feature>
<protein>
    <submittedName>
        <fullName evidence="8">Putative MFS efflux transporter</fullName>
    </submittedName>
</protein>
<dbReference type="InterPro" id="IPR011701">
    <property type="entry name" value="MFS"/>
</dbReference>
<dbReference type="InterPro" id="IPR020846">
    <property type="entry name" value="MFS_dom"/>
</dbReference>
<feature type="transmembrane region" description="Helical" evidence="6">
    <location>
        <begin position="180"/>
        <end position="202"/>
    </location>
</feature>
<reference evidence="8 9" key="1">
    <citation type="submission" date="2015-10" db="EMBL/GenBank/DDBJ databases">
        <title>Full genome of DAOMC 229536 Phialocephala scopiformis, a fungal endophyte of spruce producing the potent anti-insectan compound rugulosin.</title>
        <authorList>
            <consortium name="DOE Joint Genome Institute"/>
            <person name="Walker A.K."/>
            <person name="Frasz S.L."/>
            <person name="Seifert K.A."/>
            <person name="Miller J.D."/>
            <person name="Mondo S.J."/>
            <person name="Labutti K."/>
            <person name="Lipzen A."/>
            <person name="Dockter R."/>
            <person name="Kennedy M."/>
            <person name="Grigoriev I.V."/>
            <person name="Spatafora J.W."/>
        </authorList>
    </citation>
    <scope>NUCLEOTIDE SEQUENCE [LARGE SCALE GENOMIC DNA]</scope>
    <source>
        <strain evidence="8 9">CBS 120377</strain>
    </source>
</reference>
<comment type="subcellular location">
    <subcellularLocation>
        <location evidence="1">Membrane</location>
        <topology evidence="1">Multi-pass membrane protein</topology>
    </subcellularLocation>
</comment>
<dbReference type="AlphaFoldDB" id="A0A194XPD7"/>
<name>A0A194XPD7_MOLSC</name>
<feature type="transmembrane region" description="Helical" evidence="6">
    <location>
        <begin position="336"/>
        <end position="356"/>
    </location>
</feature>
<dbReference type="RefSeq" id="XP_018076470.1">
    <property type="nucleotide sequence ID" value="XM_018208829.1"/>
</dbReference>
<feature type="transmembrane region" description="Helical" evidence="6">
    <location>
        <begin position="152"/>
        <end position="174"/>
    </location>
</feature>
<feature type="transmembrane region" description="Helical" evidence="6">
    <location>
        <begin position="299"/>
        <end position="324"/>
    </location>
</feature>
<evidence type="ECO:0000256" key="1">
    <source>
        <dbReference type="ARBA" id="ARBA00004141"/>
    </source>
</evidence>
<feature type="transmembrane region" description="Helical" evidence="6">
    <location>
        <begin position="214"/>
        <end position="234"/>
    </location>
</feature>
<dbReference type="GeneID" id="28818555"/>
<dbReference type="KEGG" id="psco:LY89DRAFT_576213"/>
<dbReference type="FunFam" id="1.20.1250.20:FF:000286">
    <property type="entry name" value="MFS efflux transporter"/>
    <property type="match status" value="1"/>
</dbReference>
<evidence type="ECO:0000256" key="5">
    <source>
        <dbReference type="SAM" id="MobiDB-lite"/>
    </source>
</evidence>
<feature type="transmembrane region" description="Helical" evidence="6">
    <location>
        <begin position="240"/>
        <end position="259"/>
    </location>
</feature>
<feature type="transmembrane region" description="Helical" evidence="6">
    <location>
        <begin position="451"/>
        <end position="471"/>
    </location>
</feature>
<evidence type="ECO:0000256" key="6">
    <source>
        <dbReference type="SAM" id="Phobius"/>
    </source>
</evidence>
<feature type="transmembrane region" description="Helical" evidence="6">
    <location>
        <begin position="119"/>
        <end position="140"/>
    </location>
</feature>
<sequence>MSFTNVEAPATIEPQGIYLPSPDKTRSTDTPTNVKDRTIPLVNIPSAPNSQHVSVLEPSGRQSIERDITEVDRLETIWNPYKNRYRVLAACITLLGNGMNDAATGTLIQSFERHYSINYGTLSIIFLCNAAGFLASAFVASTLTKSLGRAKTLMIAETLLVVGYIIVVVTPPFAAVCVAFFILGAGMSLILAIGQVYCANLANNTVITGLYQGAYGIGGIIAPLIATSIVSRGYLWSRFYLILLGLAVFNFFFASWAFWKYETKSDPILPRQVNEPRATMSQRTNWGSIKALLTHRTTILGALFIFAYQGAEVAISGWVISFLIQFRNGDPAKVGYVTSGFWAGIALSRFTLSFLAHRIGERRSVYAAMAAAAAFEFIIWFVYSIPGDSVAVAFSGLVLGVVSPAAIHIFQRLIPNEMHIASLSLIGSIGTSGGAIAPFMVGIIAQKVETYVLHPICIGLFVFMALSWWALPETESKSE</sequence>
<evidence type="ECO:0000313" key="9">
    <source>
        <dbReference type="Proteomes" id="UP000070700"/>
    </source>
</evidence>
<keyword evidence="2 6" id="KW-0812">Transmembrane</keyword>
<feature type="transmembrane region" description="Helical" evidence="6">
    <location>
        <begin position="365"/>
        <end position="383"/>
    </location>
</feature>
<keyword evidence="9" id="KW-1185">Reference proteome</keyword>
<dbReference type="PANTHER" id="PTHR23514:SF6">
    <property type="entry name" value="MAJOR FACILITATOR SUPERFAMILY (MFS) PROFILE DOMAIN-CONTAINING PROTEIN"/>
    <property type="match status" value="1"/>
</dbReference>
<evidence type="ECO:0000259" key="7">
    <source>
        <dbReference type="PROSITE" id="PS50850"/>
    </source>
</evidence>
<dbReference type="Pfam" id="PF07690">
    <property type="entry name" value="MFS_1"/>
    <property type="match status" value="1"/>
</dbReference>
<evidence type="ECO:0000256" key="2">
    <source>
        <dbReference type="ARBA" id="ARBA00022692"/>
    </source>
</evidence>
<gene>
    <name evidence="8" type="ORF">LY89DRAFT_576213</name>
</gene>
<feature type="domain" description="Major facilitator superfamily (MFS) profile" evidence="7">
    <location>
        <begin position="86"/>
        <end position="475"/>
    </location>
</feature>
<dbReference type="PROSITE" id="PS50850">
    <property type="entry name" value="MFS"/>
    <property type="match status" value="1"/>
</dbReference>
<dbReference type="SUPFAM" id="SSF103473">
    <property type="entry name" value="MFS general substrate transporter"/>
    <property type="match status" value="1"/>
</dbReference>
<dbReference type="EMBL" id="KQ947407">
    <property type="protein sequence ID" value="KUJ22115.1"/>
    <property type="molecule type" value="Genomic_DNA"/>
</dbReference>
<keyword evidence="3 6" id="KW-1133">Transmembrane helix</keyword>
<accession>A0A194XPD7</accession>
<dbReference type="PANTHER" id="PTHR23514">
    <property type="entry name" value="BYPASS OF STOP CODON PROTEIN 6"/>
    <property type="match status" value="1"/>
</dbReference>
<evidence type="ECO:0000313" key="8">
    <source>
        <dbReference type="EMBL" id="KUJ22115.1"/>
    </source>
</evidence>
<organism evidence="8 9">
    <name type="scientific">Mollisia scopiformis</name>
    <name type="common">Conifer needle endophyte fungus</name>
    <name type="synonym">Phialocephala scopiformis</name>
    <dbReference type="NCBI Taxonomy" id="149040"/>
    <lineage>
        <taxon>Eukaryota</taxon>
        <taxon>Fungi</taxon>
        <taxon>Dikarya</taxon>
        <taxon>Ascomycota</taxon>
        <taxon>Pezizomycotina</taxon>
        <taxon>Leotiomycetes</taxon>
        <taxon>Helotiales</taxon>
        <taxon>Mollisiaceae</taxon>
        <taxon>Mollisia</taxon>
    </lineage>
</organism>
<feature type="region of interest" description="Disordered" evidence="5">
    <location>
        <begin position="13"/>
        <end position="36"/>
    </location>
</feature>
<dbReference type="InterPro" id="IPR036259">
    <property type="entry name" value="MFS_trans_sf"/>
</dbReference>
<dbReference type="Gene3D" id="1.20.1250.20">
    <property type="entry name" value="MFS general substrate transporter like domains"/>
    <property type="match status" value="2"/>
</dbReference>
<proteinExistence type="predicted"/>
<evidence type="ECO:0000256" key="4">
    <source>
        <dbReference type="ARBA" id="ARBA00023136"/>
    </source>
</evidence>
<dbReference type="InParanoid" id="A0A194XPD7"/>
<evidence type="ECO:0000256" key="3">
    <source>
        <dbReference type="ARBA" id="ARBA00022989"/>
    </source>
</evidence>
<dbReference type="GO" id="GO:0022857">
    <property type="term" value="F:transmembrane transporter activity"/>
    <property type="evidence" value="ECO:0007669"/>
    <property type="project" value="InterPro"/>
</dbReference>
<dbReference type="InterPro" id="IPR051788">
    <property type="entry name" value="MFS_Transporter"/>
</dbReference>
<feature type="transmembrane region" description="Helical" evidence="6">
    <location>
        <begin position="422"/>
        <end position="445"/>
    </location>
</feature>
<dbReference type="OrthoDB" id="413079at2759"/>